<sequence>MNNVEIALEIMAKGMGGIFVAIFVIMVAVIVLGKLTSGKKEQ</sequence>
<name>A0ABQ0AW97_9FIRM</name>
<organism evidence="2 3">
    <name type="scientific">Enterocloster alcoholdehydrogenati</name>
    <dbReference type="NCBI Taxonomy" id="2547410"/>
    <lineage>
        <taxon>Bacteria</taxon>
        <taxon>Bacillati</taxon>
        <taxon>Bacillota</taxon>
        <taxon>Clostridia</taxon>
        <taxon>Lachnospirales</taxon>
        <taxon>Lachnospiraceae</taxon>
        <taxon>Enterocloster</taxon>
    </lineage>
</organism>
<keyword evidence="1" id="KW-0812">Transmembrane</keyword>
<keyword evidence="1" id="KW-1133">Transmembrane helix</keyword>
<evidence type="ECO:0000313" key="3">
    <source>
        <dbReference type="Proteomes" id="UP001600894"/>
    </source>
</evidence>
<dbReference type="EMBL" id="BAABXL010000001">
    <property type="protein sequence ID" value="GAA6268299.1"/>
    <property type="molecule type" value="Genomic_DNA"/>
</dbReference>
<keyword evidence="3" id="KW-1185">Reference proteome</keyword>
<comment type="caution">
    <text evidence="2">The sequence shown here is derived from an EMBL/GenBank/DDBJ whole genome shotgun (WGS) entry which is preliminary data.</text>
</comment>
<protein>
    <submittedName>
        <fullName evidence="2">Uncharacterized protein</fullName>
    </submittedName>
</protein>
<keyword evidence="1" id="KW-0472">Membrane</keyword>
<reference evidence="2 3" key="1">
    <citation type="submission" date="2024-04" db="EMBL/GenBank/DDBJ databases">
        <title>Defined microbial consortia suppress multidrug-resistant proinflammatory Enterobacteriaceae via ecological control.</title>
        <authorList>
            <person name="Furuichi M."/>
            <person name="Kawaguchi T."/>
            <person name="Pust M."/>
            <person name="Yasuma K."/>
            <person name="Plichta D."/>
            <person name="Hasegawa N."/>
            <person name="Ohya T."/>
            <person name="Bhattarai S."/>
            <person name="Sasajima S."/>
            <person name="Aoto Y."/>
            <person name="Tuganbaev T."/>
            <person name="Yaginuma M."/>
            <person name="Ueda M."/>
            <person name="Okahashi N."/>
            <person name="Amafuji K."/>
            <person name="Kiridooshi Y."/>
            <person name="Sugita K."/>
            <person name="Strazar M."/>
            <person name="Skelly A."/>
            <person name="Suda W."/>
            <person name="Hattori M."/>
            <person name="Nakamoto N."/>
            <person name="Caballero S."/>
            <person name="Norman J."/>
            <person name="Olle B."/>
            <person name="Tanoue T."/>
            <person name="Arita M."/>
            <person name="Bucci V."/>
            <person name="Atarashi K."/>
            <person name="Xavier R."/>
            <person name="Honda K."/>
        </authorList>
    </citation>
    <scope>NUCLEOTIDE SEQUENCE [LARGE SCALE GENOMIC DNA]</scope>
    <source>
        <strain evidence="3">f13</strain>
    </source>
</reference>
<accession>A0ABQ0AW97</accession>
<proteinExistence type="predicted"/>
<evidence type="ECO:0000313" key="2">
    <source>
        <dbReference type="EMBL" id="GAA6268299.1"/>
    </source>
</evidence>
<dbReference type="Proteomes" id="UP001600894">
    <property type="component" value="Unassembled WGS sequence"/>
</dbReference>
<gene>
    <name evidence="2" type="ORF">F130042H8_13590</name>
</gene>
<dbReference type="NCBIfam" id="NF040909">
    <property type="entry name" value="OadG_rel_small"/>
    <property type="match status" value="1"/>
</dbReference>
<evidence type="ECO:0000256" key="1">
    <source>
        <dbReference type="SAM" id="Phobius"/>
    </source>
</evidence>
<feature type="transmembrane region" description="Helical" evidence="1">
    <location>
        <begin position="12"/>
        <end position="32"/>
    </location>
</feature>
<dbReference type="RefSeq" id="WP_330589086.1">
    <property type="nucleotide sequence ID" value="NZ_BAABXL010000001.1"/>
</dbReference>